<dbReference type="InterPro" id="IPR020845">
    <property type="entry name" value="AMP-binding_CS"/>
</dbReference>
<evidence type="ECO:0000259" key="3">
    <source>
        <dbReference type="Pfam" id="PF00501"/>
    </source>
</evidence>
<proteinExistence type="predicted"/>
<organism evidence="4">
    <name type="scientific">Enterocloster bolteae</name>
    <dbReference type="NCBI Taxonomy" id="208479"/>
    <lineage>
        <taxon>Bacteria</taxon>
        <taxon>Bacillati</taxon>
        <taxon>Bacillota</taxon>
        <taxon>Clostridia</taxon>
        <taxon>Lachnospirales</taxon>
        <taxon>Lachnospiraceae</taxon>
        <taxon>Enterocloster</taxon>
    </lineage>
</organism>
<dbReference type="EMBL" id="CACRTF010000006">
    <property type="protein sequence ID" value="VYS86563.1"/>
    <property type="molecule type" value="Genomic_DNA"/>
</dbReference>
<gene>
    <name evidence="4" type="primary">tycA</name>
    <name evidence="4" type="ORF">CBLFYP116_00956</name>
</gene>
<dbReference type="PANTHER" id="PTHR44845">
    <property type="entry name" value="CARRIER DOMAIN-CONTAINING PROTEIN"/>
    <property type="match status" value="1"/>
</dbReference>
<dbReference type="AlphaFoldDB" id="A0A6N2RYX1"/>
<sequence length="499" mass="57390">MAILRSEELKNNRDEFIQNTFCKIFHRTALRYPDKTAVSDENCSLTYRELDEYSNFLAKHLVSLGVRREEIVAIQSGRHVKTVIGILAVWKAGAAYVFLDDCYPESRNHKIQEECGYRIILTDEYFSNLHMEPDNEYTDLSRREDLAILVYTSGSTSMPKGVMIEHRNITGSVSNFYRLGFNESDVVCLFASFSFVASVYDTCSSLASGATMEIIPEYRRKNIDLIVRFYQEKHITITFLPPHMAMKFMKYDESRLNLRALLVGSEPVRNLEPKSYRIINVYAASETCSLAAAYDINSHEKCYPIGTLNPNLKGYIVDEDGKPVKPGTEGELWLAGPQITRGYFKRPERTREQFIDNPFDHEEGFGRIFKTRDIVRQLEDGNLQYITRKDNMYKIRGFRVESGAVESAVLKCSEIKEVVVTAFMDSGGCNILCGYFVSDREIDVKLLKERLKSVIPYYMVPTCFIRLAQLPRNINNKIDRSALKPPKELNDHKLLQKLY</sequence>
<evidence type="ECO:0000256" key="2">
    <source>
        <dbReference type="ARBA" id="ARBA00022553"/>
    </source>
</evidence>
<dbReference type="InterPro" id="IPR042099">
    <property type="entry name" value="ANL_N_sf"/>
</dbReference>
<feature type="domain" description="AMP-dependent synthetase/ligase" evidence="3">
    <location>
        <begin position="25"/>
        <end position="344"/>
    </location>
</feature>
<dbReference type="CDD" id="cd05930">
    <property type="entry name" value="A_NRPS"/>
    <property type="match status" value="1"/>
</dbReference>
<dbReference type="RefSeq" id="WP_002577042.1">
    <property type="nucleotide sequence ID" value="NZ_CACRTF010000006.1"/>
</dbReference>
<dbReference type="PANTHER" id="PTHR44845:SF7">
    <property type="entry name" value="PLIPASTATIN SYNTHASE SUBUNIT D"/>
    <property type="match status" value="1"/>
</dbReference>
<evidence type="ECO:0000256" key="1">
    <source>
        <dbReference type="ARBA" id="ARBA00022450"/>
    </source>
</evidence>
<dbReference type="InterPro" id="IPR000873">
    <property type="entry name" value="AMP-dep_synth/lig_dom"/>
</dbReference>
<keyword evidence="1" id="KW-0596">Phosphopantetheine</keyword>
<evidence type="ECO:0000313" key="4">
    <source>
        <dbReference type="EMBL" id="VYS86563.1"/>
    </source>
</evidence>
<protein>
    <submittedName>
        <fullName evidence="4">Tyrocidine synthase 1</fullName>
    </submittedName>
</protein>
<dbReference type="Pfam" id="PF00501">
    <property type="entry name" value="AMP-binding"/>
    <property type="match status" value="1"/>
</dbReference>
<dbReference type="SUPFAM" id="SSF56801">
    <property type="entry name" value="Acetyl-CoA synthetase-like"/>
    <property type="match status" value="1"/>
</dbReference>
<accession>A0A6N2RYX1</accession>
<dbReference type="Gene3D" id="3.40.50.12780">
    <property type="entry name" value="N-terminal domain of ligase-like"/>
    <property type="match status" value="1"/>
</dbReference>
<reference evidence="4" key="1">
    <citation type="submission" date="2019-11" db="EMBL/GenBank/DDBJ databases">
        <authorList>
            <person name="Feng L."/>
        </authorList>
    </citation>
    <scope>NUCLEOTIDE SEQUENCE</scope>
    <source>
        <strain evidence="4">CbolteaeLFYP116</strain>
    </source>
</reference>
<name>A0A6N2RYX1_9FIRM</name>
<keyword evidence="2" id="KW-0597">Phosphoprotein</keyword>
<dbReference type="Gene3D" id="3.30.300.30">
    <property type="match status" value="1"/>
</dbReference>
<dbReference type="PROSITE" id="PS00455">
    <property type="entry name" value="AMP_BINDING"/>
    <property type="match status" value="1"/>
</dbReference>
<dbReference type="GeneID" id="23115280"/>
<dbReference type="InterPro" id="IPR045851">
    <property type="entry name" value="AMP-bd_C_sf"/>
</dbReference>